<dbReference type="InterPro" id="IPR001173">
    <property type="entry name" value="Glyco_trans_2-like"/>
</dbReference>
<keyword evidence="7" id="KW-1185">Reference proteome</keyword>
<sequence>MTEAPLLAVSVLNWNTPQATLDCLASLYSSTYENFRVIVVDNASADDSAARIAAAFPAVRLIVNAENRGYAGGHAAALRQAQEWGAAALLLLNSDAEVEAQTLHELMAAWREHGDALYGGAPLCRRGDAVVLNFPQKYLQPDGRPRPWRRDRAVPWSPRWNAAQACRVGAAAGSCLLLPLALVQKHGWLDGAWFLYCEEIDYCYRLRDAGVASWLVPRARLWHAGGGSQRDWPALRDGMYYYHARNEIELARRHAGTGVAALVALKKLGRALLLAPRRPARAACLLRGVFDVLRGRMGKVVAPEALLPARRAVPAQDGGRPAPAAPGGAASSDDGAAAAAEAALSRLRRSALRGALRRRWLALWPGSRTAGAVAEPAGASWLIYAARPAPFLREYHDYCVALFRLALRRRTQALRLCFGDVVENDVSSTRQAHRIAFQWEHTLVRPGGRDSAGAVAGTVPTGRGEERYLVRIAGLERLLQAAAVIDYSRQNLAHIAAGGRHGDYLARCVAIAPLLYAPDFAAAARPLPLLATFADPRQPRRAVLLRQARARSLPLRNVRGIWDGAGVGALYRASRVLLNVHQTGDHHTLEELRVLPALLKGVIVVSEDVPLREAVPYHEFIVWAAYDDLLETARGVLDDYAAVHARLFGDGRLQRLIAQLQADNAAAVEQVLRRLG</sequence>
<protein>
    <submittedName>
        <fullName evidence="6">Glycosyltransferase family 2 protein</fullName>
    </submittedName>
</protein>
<evidence type="ECO:0000256" key="3">
    <source>
        <dbReference type="ARBA" id="ARBA00022679"/>
    </source>
</evidence>
<reference evidence="6" key="1">
    <citation type="submission" date="2022-07" db="EMBL/GenBank/DDBJ databases">
        <title>Tahibacter sp., a new gammaproteobacterium isolated from the silt sample collected at pig farm.</title>
        <authorList>
            <person name="Chen H."/>
        </authorList>
    </citation>
    <scope>NUCLEOTIDE SEQUENCE</scope>
    <source>
        <strain evidence="6">P2K</strain>
    </source>
</reference>
<evidence type="ECO:0000259" key="5">
    <source>
        <dbReference type="Pfam" id="PF00535"/>
    </source>
</evidence>
<dbReference type="Proteomes" id="UP001165498">
    <property type="component" value="Unassembled WGS sequence"/>
</dbReference>
<feature type="region of interest" description="Disordered" evidence="4">
    <location>
        <begin position="312"/>
        <end position="333"/>
    </location>
</feature>
<dbReference type="Pfam" id="PF00535">
    <property type="entry name" value="Glycos_transf_2"/>
    <property type="match status" value="1"/>
</dbReference>
<dbReference type="CDD" id="cd04186">
    <property type="entry name" value="GT_2_like_c"/>
    <property type="match status" value="1"/>
</dbReference>
<evidence type="ECO:0000256" key="4">
    <source>
        <dbReference type="SAM" id="MobiDB-lite"/>
    </source>
</evidence>
<dbReference type="RefSeq" id="WP_255911038.1">
    <property type="nucleotide sequence ID" value="NZ_JANFQO010000002.1"/>
</dbReference>
<comment type="similarity">
    <text evidence="1">Belongs to the glycosyltransferase 2 family.</text>
</comment>
<evidence type="ECO:0000256" key="2">
    <source>
        <dbReference type="ARBA" id="ARBA00022676"/>
    </source>
</evidence>
<dbReference type="PANTHER" id="PTHR43179:SF12">
    <property type="entry name" value="GALACTOFURANOSYLTRANSFERASE GLFT2"/>
    <property type="match status" value="1"/>
</dbReference>
<dbReference type="PANTHER" id="PTHR43179">
    <property type="entry name" value="RHAMNOSYLTRANSFERASE WBBL"/>
    <property type="match status" value="1"/>
</dbReference>
<feature type="compositionally biased region" description="Low complexity" evidence="4">
    <location>
        <begin position="318"/>
        <end position="333"/>
    </location>
</feature>
<gene>
    <name evidence="6" type="ORF">NM961_02820</name>
</gene>
<dbReference type="EMBL" id="JANFQO010000002">
    <property type="protein sequence ID" value="MCQ4163636.1"/>
    <property type="molecule type" value="Genomic_DNA"/>
</dbReference>
<keyword evidence="3" id="KW-0808">Transferase</keyword>
<organism evidence="6 7">
    <name type="scientific">Tahibacter harae</name>
    <dbReference type="NCBI Taxonomy" id="2963937"/>
    <lineage>
        <taxon>Bacteria</taxon>
        <taxon>Pseudomonadati</taxon>
        <taxon>Pseudomonadota</taxon>
        <taxon>Gammaproteobacteria</taxon>
        <taxon>Lysobacterales</taxon>
        <taxon>Rhodanobacteraceae</taxon>
        <taxon>Tahibacter</taxon>
    </lineage>
</organism>
<feature type="domain" description="Glycosyltransferase 2-like" evidence="5">
    <location>
        <begin position="14"/>
        <end position="135"/>
    </location>
</feature>
<accession>A0ABT1QM71</accession>
<keyword evidence="2" id="KW-0328">Glycosyltransferase</keyword>
<evidence type="ECO:0000313" key="6">
    <source>
        <dbReference type="EMBL" id="MCQ4163636.1"/>
    </source>
</evidence>
<comment type="caution">
    <text evidence="6">The sequence shown here is derived from an EMBL/GenBank/DDBJ whole genome shotgun (WGS) entry which is preliminary data.</text>
</comment>
<evidence type="ECO:0000256" key="1">
    <source>
        <dbReference type="ARBA" id="ARBA00006739"/>
    </source>
</evidence>
<proteinExistence type="inferred from homology"/>
<dbReference type="Gene3D" id="3.90.550.10">
    <property type="entry name" value="Spore Coat Polysaccharide Biosynthesis Protein SpsA, Chain A"/>
    <property type="match status" value="1"/>
</dbReference>
<name>A0ABT1QM71_9GAMM</name>
<evidence type="ECO:0000313" key="7">
    <source>
        <dbReference type="Proteomes" id="UP001165498"/>
    </source>
</evidence>
<dbReference type="InterPro" id="IPR029044">
    <property type="entry name" value="Nucleotide-diphossugar_trans"/>
</dbReference>
<dbReference type="SUPFAM" id="SSF53448">
    <property type="entry name" value="Nucleotide-diphospho-sugar transferases"/>
    <property type="match status" value="1"/>
</dbReference>